<proteinExistence type="predicted"/>
<name>A0A919MV89_9ACTN</name>
<evidence type="ECO:0000313" key="3">
    <source>
        <dbReference type="Proteomes" id="UP000636960"/>
    </source>
</evidence>
<dbReference type="EMBL" id="BOMV01000099">
    <property type="protein sequence ID" value="GIF01152.1"/>
    <property type="molecule type" value="Genomic_DNA"/>
</dbReference>
<gene>
    <name evidence="2" type="ORF">Ari01nite_86160</name>
</gene>
<feature type="transmembrane region" description="Helical" evidence="1">
    <location>
        <begin position="44"/>
        <end position="76"/>
    </location>
</feature>
<dbReference type="RefSeq" id="WP_203789669.1">
    <property type="nucleotide sequence ID" value="NZ_BOMV01000099.1"/>
</dbReference>
<keyword evidence="3" id="KW-1185">Reference proteome</keyword>
<comment type="caution">
    <text evidence="2">The sequence shown here is derived from an EMBL/GenBank/DDBJ whole genome shotgun (WGS) entry which is preliminary data.</text>
</comment>
<dbReference type="Proteomes" id="UP000636960">
    <property type="component" value="Unassembled WGS sequence"/>
</dbReference>
<sequence length="83" mass="9469">MPNSYYRLRFDTIIRELTDDDPAFVRRVNGLPHSRLRRRRLWAWLLWAAIPLLVVVGGWTGALIALIALAGSAVLWRGTGRIT</sequence>
<evidence type="ECO:0000256" key="1">
    <source>
        <dbReference type="SAM" id="Phobius"/>
    </source>
</evidence>
<protein>
    <recommendedName>
        <fullName evidence="4">DUF3040 domain-containing protein</fullName>
    </recommendedName>
</protein>
<dbReference type="AlphaFoldDB" id="A0A919MV89"/>
<keyword evidence="1" id="KW-0812">Transmembrane</keyword>
<reference evidence="2" key="1">
    <citation type="submission" date="2021-01" db="EMBL/GenBank/DDBJ databases">
        <title>Whole genome shotgun sequence of Actinoplanes rishiriensis NBRC 108556.</title>
        <authorList>
            <person name="Komaki H."/>
            <person name="Tamura T."/>
        </authorList>
    </citation>
    <scope>NUCLEOTIDE SEQUENCE</scope>
    <source>
        <strain evidence="2">NBRC 108556</strain>
    </source>
</reference>
<dbReference type="InterPro" id="IPR021401">
    <property type="entry name" value="DUF3040"/>
</dbReference>
<organism evidence="2 3">
    <name type="scientific">Paractinoplanes rishiriensis</name>
    <dbReference type="NCBI Taxonomy" id="1050105"/>
    <lineage>
        <taxon>Bacteria</taxon>
        <taxon>Bacillati</taxon>
        <taxon>Actinomycetota</taxon>
        <taxon>Actinomycetes</taxon>
        <taxon>Micromonosporales</taxon>
        <taxon>Micromonosporaceae</taxon>
        <taxon>Paractinoplanes</taxon>
    </lineage>
</organism>
<dbReference type="Pfam" id="PF11239">
    <property type="entry name" value="DUF3040"/>
    <property type="match status" value="1"/>
</dbReference>
<keyword evidence="1" id="KW-1133">Transmembrane helix</keyword>
<keyword evidence="1" id="KW-0472">Membrane</keyword>
<evidence type="ECO:0000313" key="2">
    <source>
        <dbReference type="EMBL" id="GIF01152.1"/>
    </source>
</evidence>
<evidence type="ECO:0008006" key="4">
    <source>
        <dbReference type="Google" id="ProtNLM"/>
    </source>
</evidence>
<accession>A0A919MV89</accession>